<comment type="caution">
    <text evidence="3">The sequence shown here is derived from an EMBL/GenBank/DDBJ whole genome shotgun (WGS) entry which is preliminary data.</text>
</comment>
<sequence>MQTNDIAAGHFLSRDTLGRSTISHGGRAVVDVDDVVHNIRRCTERHSGGQARVFLCHWENVAARLGGSAPAIPDGMPVAIKLLQPVKHRTMPFELFTDVQQFDSACSFVAQELRVEINIFEALHHKYPEGSCGERVVRPLAVVRWPGEWHEDDETRKQTWWQPTYGLILPAYKLGSVYTLLKDICQNGAGAGVARRFLSYRNISSELVTLMRELRKIHTIPCGGKGLQVQDISAKNLLCEDDPAGGGVRLMLTDPSMALPPHLIQKAPWLNSVGTWVFGSSKARNRTFDPKADLYSLCSCFAEIWAVAEGAPMLLSDAVCLAGLDKFNDREQAVQLMRTIVVESLRAKHRGGRIVHRTQRHTPVAWLGSWAILLGFRDYKHSKHWKEDGLPCLRPAEEQMLPVFEGWARVVELAEELPTELTEEQACSPACAELVGGMAELLSMLLSLSHLDDAGPQQDPNIAWLAANFMEQDHPLVAAMRAQMACDKVHCAYQQPLEPAARPAEQQAELTAQAQLARLAQWLKEQGITPPAHLRIACQEAAPAAPRAYVATLPRNSVPAAAAALAAAGGTAEAAAAGPACWSDAARSAQLQMLQQDAGCSQLAAGLDQEERMLKLLKNGSVQRVPPPCLDHTAAAVARPTRARLAAAPAPPDAGGDRQLDAAVPAAGDSAAFGPAVLLGSRAAAYAAAGPVDTRSNGDHASAASPTRAPAAAQPTQSPAVVGQGSDTTLQYADKLLQVTDPARNDRPALFASIDTPAKQLAFLQWLGNQDPNQYPPSWLCTALAGSKGRAECYCAVAGEAYRALKKRAKLRVGEQVRSAAVVAMSHLPMPCDAAQLS</sequence>
<dbReference type="AlphaFoldDB" id="A0AAD5DI16"/>
<feature type="region of interest" description="Disordered" evidence="1">
    <location>
        <begin position="691"/>
        <end position="724"/>
    </location>
</feature>
<dbReference type="EMBL" id="JADXDR010000126">
    <property type="protein sequence ID" value="KAI7838427.1"/>
    <property type="molecule type" value="Genomic_DNA"/>
</dbReference>
<protein>
    <recommendedName>
        <fullName evidence="2">Protein kinase domain-containing protein</fullName>
    </recommendedName>
</protein>
<dbReference type="InterPro" id="IPR011009">
    <property type="entry name" value="Kinase-like_dom_sf"/>
</dbReference>
<evidence type="ECO:0000256" key="1">
    <source>
        <dbReference type="SAM" id="MobiDB-lite"/>
    </source>
</evidence>
<feature type="domain" description="Protein kinase" evidence="2">
    <location>
        <begin position="39"/>
        <end position="477"/>
    </location>
</feature>
<name>A0AAD5DI16_9CHLO</name>
<reference evidence="3" key="1">
    <citation type="submission" date="2020-11" db="EMBL/GenBank/DDBJ databases">
        <title>Chlorella ohadii genome sequencing and assembly.</title>
        <authorList>
            <person name="Murik O."/>
            <person name="Treves H."/>
            <person name="Kedem I."/>
            <person name="Shotland Y."/>
            <person name="Kaplan A."/>
        </authorList>
    </citation>
    <scope>NUCLEOTIDE SEQUENCE</scope>
    <source>
        <strain evidence="3">1</strain>
    </source>
</reference>
<evidence type="ECO:0000313" key="3">
    <source>
        <dbReference type="EMBL" id="KAI7838427.1"/>
    </source>
</evidence>
<proteinExistence type="predicted"/>
<accession>A0AAD5DI16</accession>
<evidence type="ECO:0000259" key="2">
    <source>
        <dbReference type="PROSITE" id="PS50011"/>
    </source>
</evidence>
<dbReference type="GO" id="GO:0005524">
    <property type="term" value="F:ATP binding"/>
    <property type="evidence" value="ECO:0007669"/>
    <property type="project" value="InterPro"/>
</dbReference>
<dbReference type="Proteomes" id="UP001205105">
    <property type="component" value="Unassembled WGS sequence"/>
</dbReference>
<dbReference type="GO" id="GO:0004672">
    <property type="term" value="F:protein kinase activity"/>
    <property type="evidence" value="ECO:0007669"/>
    <property type="project" value="InterPro"/>
</dbReference>
<dbReference type="InterPro" id="IPR000719">
    <property type="entry name" value="Prot_kinase_dom"/>
</dbReference>
<keyword evidence="4" id="KW-1185">Reference proteome</keyword>
<feature type="compositionally biased region" description="Low complexity" evidence="1">
    <location>
        <begin position="701"/>
        <end position="720"/>
    </location>
</feature>
<gene>
    <name evidence="3" type="ORF">COHA_007799</name>
</gene>
<dbReference type="PROSITE" id="PS50011">
    <property type="entry name" value="PROTEIN_KINASE_DOM"/>
    <property type="match status" value="1"/>
</dbReference>
<dbReference type="SUPFAM" id="SSF56112">
    <property type="entry name" value="Protein kinase-like (PK-like)"/>
    <property type="match status" value="1"/>
</dbReference>
<organism evidence="3 4">
    <name type="scientific">Chlorella ohadii</name>
    <dbReference type="NCBI Taxonomy" id="2649997"/>
    <lineage>
        <taxon>Eukaryota</taxon>
        <taxon>Viridiplantae</taxon>
        <taxon>Chlorophyta</taxon>
        <taxon>core chlorophytes</taxon>
        <taxon>Trebouxiophyceae</taxon>
        <taxon>Chlorellales</taxon>
        <taxon>Chlorellaceae</taxon>
        <taxon>Chlorella clade</taxon>
        <taxon>Chlorella</taxon>
    </lineage>
</organism>
<evidence type="ECO:0000313" key="4">
    <source>
        <dbReference type="Proteomes" id="UP001205105"/>
    </source>
</evidence>